<keyword evidence="2" id="KW-1185">Reference proteome</keyword>
<proteinExistence type="predicted"/>
<reference evidence="2" key="1">
    <citation type="journal article" date="2019" name="Int. J. Syst. Evol. Microbiol.">
        <title>The Global Catalogue of Microorganisms (GCM) 10K type strain sequencing project: providing services to taxonomists for standard genome sequencing and annotation.</title>
        <authorList>
            <consortium name="The Broad Institute Genomics Platform"/>
            <consortium name="The Broad Institute Genome Sequencing Center for Infectious Disease"/>
            <person name="Wu L."/>
            <person name="Ma J."/>
        </authorList>
    </citation>
    <scope>NUCLEOTIDE SEQUENCE [LARGE SCALE GENOMIC DNA]</scope>
    <source>
        <strain evidence="2">KCTC 62784</strain>
    </source>
</reference>
<evidence type="ECO:0000313" key="1">
    <source>
        <dbReference type="EMBL" id="MFC3022432.1"/>
    </source>
</evidence>
<evidence type="ECO:0000313" key="2">
    <source>
        <dbReference type="Proteomes" id="UP001595384"/>
    </source>
</evidence>
<dbReference type="Proteomes" id="UP001595384">
    <property type="component" value="Unassembled WGS sequence"/>
</dbReference>
<protein>
    <recommendedName>
        <fullName evidence="3">YtxH domain-containing protein</fullName>
    </recommendedName>
</protein>
<dbReference type="EMBL" id="JBHRSE010000004">
    <property type="protein sequence ID" value="MFC3022432.1"/>
    <property type="molecule type" value="Genomic_DNA"/>
</dbReference>
<organism evidence="1 2">
    <name type="scientific">Vibrio zhugei</name>
    <dbReference type="NCBI Taxonomy" id="2479546"/>
    <lineage>
        <taxon>Bacteria</taxon>
        <taxon>Pseudomonadati</taxon>
        <taxon>Pseudomonadota</taxon>
        <taxon>Gammaproteobacteria</taxon>
        <taxon>Vibrionales</taxon>
        <taxon>Vibrionaceae</taxon>
        <taxon>Vibrio</taxon>
    </lineage>
</organism>
<dbReference type="RefSeq" id="WP_123014223.1">
    <property type="nucleotide sequence ID" value="NZ_AP024912.1"/>
</dbReference>
<comment type="caution">
    <text evidence="1">The sequence shown here is derived from an EMBL/GenBank/DDBJ whole genome shotgun (WGS) entry which is preliminary data.</text>
</comment>
<sequence>MKNLVLIVVIVAAVLFGASMFMKSDDNTTAEDIGETIDNTVTDSGNAIEDKCEKLKENAGAEDTDC</sequence>
<gene>
    <name evidence="1" type="ORF">ACFODT_01055</name>
</gene>
<evidence type="ECO:0008006" key="3">
    <source>
        <dbReference type="Google" id="ProtNLM"/>
    </source>
</evidence>
<accession>A0ABV7C354</accession>
<name>A0ABV7C354_9VIBR</name>